<dbReference type="PANTHER" id="PTHR23389:SF21">
    <property type="entry name" value="ATPASE FAMILY AAA DOMAIN-CONTAINING PROTEIN 5"/>
    <property type="match status" value="1"/>
</dbReference>
<dbReference type="InterPro" id="IPR014756">
    <property type="entry name" value="Ig_E-set"/>
</dbReference>
<comment type="caution">
    <text evidence="4">The sequence shown here is derived from an EMBL/GenBank/DDBJ whole genome shotgun (WGS) entry which is preliminary data.</text>
</comment>
<feature type="compositionally biased region" description="Basic and acidic residues" evidence="1">
    <location>
        <begin position="95"/>
        <end position="108"/>
    </location>
</feature>
<dbReference type="AlphaFoldDB" id="A0A9W7B6M5"/>
<name>A0A9W7B6M5_9STRA</name>
<dbReference type="InterPro" id="IPR013783">
    <property type="entry name" value="Ig-like_fold"/>
</dbReference>
<feature type="region of interest" description="Disordered" evidence="1">
    <location>
        <begin position="819"/>
        <end position="906"/>
    </location>
</feature>
<keyword evidence="5" id="KW-1185">Reference proteome</keyword>
<protein>
    <recommendedName>
        <fullName evidence="6">AAA+ ATPase domain-containing protein</fullName>
    </recommendedName>
</protein>
<dbReference type="InterPro" id="IPR002909">
    <property type="entry name" value="IPT_dom"/>
</dbReference>
<dbReference type="CDD" id="cd00009">
    <property type="entry name" value="AAA"/>
    <property type="match status" value="1"/>
</dbReference>
<dbReference type="CDD" id="cd00102">
    <property type="entry name" value="IPT"/>
    <property type="match status" value="1"/>
</dbReference>
<dbReference type="SMART" id="SM00382">
    <property type="entry name" value="AAA"/>
    <property type="match status" value="1"/>
</dbReference>
<dbReference type="SMART" id="SM00429">
    <property type="entry name" value="IPT"/>
    <property type="match status" value="1"/>
</dbReference>
<feature type="compositionally biased region" description="Basic and acidic residues" evidence="1">
    <location>
        <begin position="133"/>
        <end position="142"/>
    </location>
</feature>
<feature type="compositionally biased region" description="Acidic residues" evidence="1">
    <location>
        <begin position="820"/>
        <end position="829"/>
    </location>
</feature>
<dbReference type="GO" id="GO:0003677">
    <property type="term" value="F:DNA binding"/>
    <property type="evidence" value="ECO:0007669"/>
    <property type="project" value="TreeGrafter"/>
</dbReference>
<accession>A0A9W7B6M5</accession>
<feature type="region of interest" description="Disordered" evidence="1">
    <location>
        <begin position="305"/>
        <end position="329"/>
    </location>
</feature>
<dbReference type="EMBL" id="BRXY01000265">
    <property type="protein sequence ID" value="GMH82087.1"/>
    <property type="molecule type" value="Genomic_DNA"/>
</dbReference>
<feature type="region of interest" description="Disordered" evidence="1">
    <location>
        <begin position="39"/>
        <end position="289"/>
    </location>
</feature>
<dbReference type="GO" id="GO:0005634">
    <property type="term" value="C:nucleus"/>
    <property type="evidence" value="ECO:0007669"/>
    <property type="project" value="TreeGrafter"/>
</dbReference>
<feature type="compositionally biased region" description="Basic and acidic residues" evidence="1">
    <location>
        <begin position="223"/>
        <end position="257"/>
    </location>
</feature>
<feature type="compositionally biased region" description="Basic and acidic residues" evidence="1">
    <location>
        <begin position="182"/>
        <end position="192"/>
    </location>
</feature>
<dbReference type="Proteomes" id="UP001165085">
    <property type="component" value="Unassembled WGS sequence"/>
</dbReference>
<dbReference type="SUPFAM" id="SSF52540">
    <property type="entry name" value="P-loop containing nucleoside triphosphate hydrolases"/>
    <property type="match status" value="1"/>
</dbReference>
<evidence type="ECO:0000313" key="4">
    <source>
        <dbReference type="EMBL" id="GMH82087.1"/>
    </source>
</evidence>
<feature type="domain" description="IPT/TIG" evidence="3">
    <location>
        <begin position="677"/>
        <end position="769"/>
    </location>
</feature>
<dbReference type="SUPFAM" id="SSF81296">
    <property type="entry name" value="E set domains"/>
    <property type="match status" value="1"/>
</dbReference>
<dbReference type="GO" id="GO:0005524">
    <property type="term" value="F:ATP binding"/>
    <property type="evidence" value="ECO:0007669"/>
    <property type="project" value="InterPro"/>
</dbReference>
<dbReference type="Gene3D" id="3.40.50.300">
    <property type="entry name" value="P-loop containing nucleotide triphosphate hydrolases"/>
    <property type="match status" value="1"/>
</dbReference>
<feature type="domain" description="AAA+ ATPase" evidence="2">
    <location>
        <begin position="471"/>
        <end position="596"/>
    </location>
</feature>
<evidence type="ECO:0008006" key="6">
    <source>
        <dbReference type="Google" id="ProtNLM"/>
    </source>
</evidence>
<evidence type="ECO:0000259" key="3">
    <source>
        <dbReference type="SMART" id="SM00429"/>
    </source>
</evidence>
<reference evidence="5" key="1">
    <citation type="journal article" date="2023" name="Commun. Biol.">
        <title>Genome analysis of Parmales, the sister group of diatoms, reveals the evolutionary specialization of diatoms from phago-mixotrophs to photoautotrophs.</title>
        <authorList>
            <person name="Ban H."/>
            <person name="Sato S."/>
            <person name="Yoshikawa S."/>
            <person name="Yamada K."/>
            <person name="Nakamura Y."/>
            <person name="Ichinomiya M."/>
            <person name="Sato N."/>
            <person name="Blanc-Mathieu R."/>
            <person name="Endo H."/>
            <person name="Kuwata A."/>
            <person name="Ogata H."/>
        </authorList>
    </citation>
    <scope>NUCLEOTIDE SEQUENCE [LARGE SCALE GENOMIC DNA]</scope>
    <source>
        <strain evidence="5">NIES 3701</strain>
    </source>
</reference>
<evidence type="ECO:0000313" key="5">
    <source>
        <dbReference type="Proteomes" id="UP001165085"/>
    </source>
</evidence>
<dbReference type="Pfam" id="PF01833">
    <property type="entry name" value="TIG"/>
    <property type="match status" value="1"/>
</dbReference>
<dbReference type="OrthoDB" id="49561at2759"/>
<proteinExistence type="predicted"/>
<organism evidence="4 5">
    <name type="scientific">Triparma strigata</name>
    <dbReference type="NCBI Taxonomy" id="1606541"/>
    <lineage>
        <taxon>Eukaryota</taxon>
        <taxon>Sar</taxon>
        <taxon>Stramenopiles</taxon>
        <taxon>Ochrophyta</taxon>
        <taxon>Bolidophyceae</taxon>
        <taxon>Parmales</taxon>
        <taxon>Triparmaceae</taxon>
        <taxon>Triparma</taxon>
    </lineage>
</organism>
<dbReference type="InterPro" id="IPR003959">
    <property type="entry name" value="ATPase_AAA_core"/>
</dbReference>
<dbReference type="InterPro" id="IPR003593">
    <property type="entry name" value="AAA+_ATPase"/>
</dbReference>
<dbReference type="Pfam" id="PF00004">
    <property type="entry name" value="AAA"/>
    <property type="match status" value="1"/>
</dbReference>
<evidence type="ECO:0000259" key="2">
    <source>
        <dbReference type="SMART" id="SM00382"/>
    </source>
</evidence>
<sequence length="1252" mass="137588">MPQLPPLPPPFPPARRCDICKIKTFKVLGDAEAHELMCDGTGGEKIVKKTLQPKTLQPKEIKSDSPHITPPQAEKHPKTKTKPNPNPNPNKKIHGFFEKKVKSSKENKNTSAEPKGLAKIFAASQPQPQPQPKPKDKKEKPRPNPPPQPKLKLQPQPQSTVPVPAESVLVLCSNQKRRVSSRTKEKEEEKAKSKAAQPPPSNNSNKSESKKEKPKKPAKFFLSKKERDELERMEAESRQKLKLELAKAESKKNDLLFKRKNAAGPSATSLSFFSKKEKSTQPQSKKDKKVMAEIKTFAAPRFPVPSHVNAGISPEAHLPASSPSVPSVTSVPPPGDYDFLVDSDRTVVERDVNSENFDPASYTCCLGAALVASSHEADEEKFDKAVAQSMELKSSNPDVPWTSRYAPTQLPDTICGKSNKRIAKETLKFLEDYKNHLAELAELASKSKKSKKKKQKYDAWLMDSDYEDDTVKNCLLLCGAPGTGKTSLARAAVKQSGGNVLEVSTADARGGTALKKKIEEATLSKSFNQESQLTVILIDEIDIVFERDGDGGFWPMVKFLIKRAKCPIILTSNVLPREIKGNMIDRCKQLFTTRPSKKEVADYLAPIFACEPNYDEISREAVEKCCEDHGNDLRRILLEYQTLGGLITAAKAKTKAVTPAASSVDAPTVTHLCPPLPPAVQSISPASFAHVGGTMVTIQGAHFKPLEGKECTVKVDVGGRLQECEVLGEDKIKFKAPEAVKIEGVNEFGLYEPSYEESITSKVGEFTVIHQYEGIVIRSNVVRFQWAWPVMKDSWELRERARREKKGLKNKTLGEFFAPDNDDDFDVDSADERGATDNGVTPPKKRKVFEEDDDEPRAVTLDTALSELPPPSPRRKSNLPGSPFRSVSISGDEVSPRSSSLNPPVDAATASRQLAKMVALSDLMEVTSAVGYLEDASLNAMPVLAGKVDGFAEDMENSTDAMCSGKNLSGKLKNSTKAPSFEMIFNKGWGDGYYGTSDCFVTQPSTNDRRLMGGGGRWRTDRYVGIVLEDEEEEGAEISPSIVNSSSEDAGLDGMEFMVDGASYICWSIAQGMRKIKNVDRQESLYKETFLRAQELVGLTFQVLPPTALHFMHFSFAFGNSSTYRAWHLSDDTGYEEDALLNGSALGRRAGGLDLRCFSHAVDERMTLDYMPALRAMSLFEAQTDNAEKETGISAKSFRRSTRGAKGRLHKFDSFGFNISRDYIGRKVGKRLAKLYIGGGGSGGCGGSGGDL</sequence>
<dbReference type="InterPro" id="IPR027417">
    <property type="entry name" value="P-loop_NTPase"/>
</dbReference>
<gene>
    <name evidence="4" type="ORF">TrST_g9740</name>
</gene>
<dbReference type="Gene3D" id="2.60.40.10">
    <property type="entry name" value="Immunoglobulins"/>
    <property type="match status" value="1"/>
</dbReference>
<dbReference type="GO" id="GO:0016887">
    <property type="term" value="F:ATP hydrolysis activity"/>
    <property type="evidence" value="ECO:0007669"/>
    <property type="project" value="InterPro"/>
</dbReference>
<evidence type="ECO:0000256" key="1">
    <source>
        <dbReference type="SAM" id="MobiDB-lite"/>
    </source>
</evidence>
<dbReference type="PANTHER" id="PTHR23389">
    <property type="entry name" value="CHROMOSOME TRANSMISSION FIDELITY FACTOR 18"/>
    <property type="match status" value="1"/>
</dbReference>